<gene>
    <name evidence="3" type="ORF">I8J32_000555</name>
</gene>
<accession>A0A975AS27</accession>
<keyword evidence="2" id="KW-0812">Transmembrane</keyword>
<keyword evidence="2" id="KW-0472">Membrane</keyword>
<evidence type="ECO:0000313" key="3">
    <source>
        <dbReference type="EMBL" id="QSX78484.1"/>
    </source>
</evidence>
<proteinExistence type="predicted"/>
<evidence type="ECO:0008006" key="5">
    <source>
        <dbReference type="Google" id="ProtNLM"/>
    </source>
</evidence>
<sequence length="337" mass="34724">MNPKGRGLGVNTWLTVLGISVAIFGLNAGYATWKGGRLANASSSASALQVNSQRLAVQGAEAVSGDKEAYAAFKATKSQMDSDVNDLNSRFGNELGVSGEIGTVSNTWELVGRNADLVIASEAAVTGLAQNADSFASKVPQLQARLDELVRAMSSSGSPASQVYLALRQNVLAGAMDKSITSMRAGGPGASVAGEQLRRNASVFGNVLAGLRKGDATLSITPLSNGGALAALGQAETLWTDMKKDLDAILAGSKNLFTAQGAASTITNESNTLLSQSQSLFNSLTAFGSVTSKNPLGHILGVDPLGPGGDHRHRRPAVLAEPRAAEALPDHQGTERP</sequence>
<evidence type="ECO:0000256" key="2">
    <source>
        <dbReference type="SAM" id="Phobius"/>
    </source>
</evidence>
<keyword evidence="2" id="KW-1133">Transmembrane helix</keyword>
<dbReference type="Proteomes" id="UP000639274">
    <property type="component" value="Chromosome"/>
</dbReference>
<feature type="region of interest" description="Disordered" evidence="1">
    <location>
        <begin position="303"/>
        <end position="337"/>
    </location>
</feature>
<evidence type="ECO:0000313" key="4">
    <source>
        <dbReference type="Proteomes" id="UP000639274"/>
    </source>
</evidence>
<reference evidence="3 4" key="1">
    <citation type="submission" date="2021-03" db="EMBL/GenBank/DDBJ databases">
        <title>Lysobacter sp. nov. isolated from soil of gangwondo yeongwol, south Korea.</title>
        <authorList>
            <person name="Kim K.R."/>
            <person name="Kim K.H."/>
            <person name="Jeon C.O."/>
        </authorList>
    </citation>
    <scope>NUCLEOTIDE SEQUENCE [LARGE SCALE GENOMIC DNA]</scope>
    <source>
        <strain evidence="3 4">R19</strain>
    </source>
</reference>
<feature type="transmembrane region" description="Helical" evidence="2">
    <location>
        <begin position="12"/>
        <end position="33"/>
    </location>
</feature>
<protein>
    <recommendedName>
        <fullName evidence="5">Methyl-accepting chemotaxis protein</fullName>
    </recommendedName>
</protein>
<dbReference type="KEGG" id="lsf:I8J32_000555"/>
<evidence type="ECO:0000256" key="1">
    <source>
        <dbReference type="SAM" id="MobiDB-lite"/>
    </source>
</evidence>
<feature type="compositionally biased region" description="Basic and acidic residues" evidence="1">
    <location>
        <begin position="328"/>
        <end position="337"/>
    </location>
</feature>
<keyword evidence="4" id="KW-1185">Reference proteome</keyword>
<organism evidence="3 4">
    <name type="scientific">Agrilutibacter solisilvae</name>
    <dbReference type="NCBI Taxonomy" id="2763317"/>
    <lineage>
        <taxon>Bacteria</taxon>
        <taxon>Pseudomonadati</taxon>
        <taxon>Pseudomonadota</taxon>
        <taxon>Gammaproteobacteria</taxon>
        <taxon>Lysobacterales</taxon>
        <taxon>Lysobacteraceae</taxon>
        <taxon>Agrilutibacter</taxon>
    </lineage>
</organism>
<dbReference type="EMBL" id="CP071518">
    <property type="protein sequence ID" value="QSX78484.1"/>
    <property type="molecule type" value="Genomic_DNA"/>
</dbReference>
<dbReference type="AlphaFoldDB" id="A0A975AS27"/>
<name>A0A975AS27_9GAMM</name>